<dbReference type="EMBL" id="OZ034817">
    <property type="protein sequence ID" value="CAL1385903.1"/>
    <property type="molecule type" value="Genomic_DNA"/>
</dbReference>
<name>A0AAV2EJR6_9ROSI</name>
<evidence type="ECO:0000256" key="2">
    <source>
        <dbReference type="ARBA" id="ARBA00022737"/>
    </source>
</evidence>
<dbReference type="Pfam" id="PF25019">
    <property type="entry name" value="LRR_R13L1-DRL21"/>
    <property type="match status" value="1"/>
</dbReference>
<reference evidence="11 12" key="1">
    <citation type="submission" date="2024-04" db="EMBL/GenBank/DDBJ databases">
        <authorList>
            <person name="Fracassetti M."/>
        </authorList>
    </citation>
    <scope>NUCLEOTIDE SEQUENCE [LARGE SCALE GENOMIC DNA]</scope>
</reference>
<feature type="compositionally biased region" description="Acidic residues" evidence="6">
    <location>
        <begin position="1013"/>
        <end position="1024"/>
    </location>
</feature>
<keyword evidence="1" id="KW-0433">Leucine-rich repeat</keyword>
<dbReference type="InterPro" id="IPR042197">
    <property type="entry name" value="Apaf_helical"/>
</dbReference>
<keyword evidence="12" id="KW-1185">Reference proteome</keyword>
<dbReference type="SUPFAM" id="SSF52540">
    <property type="entry name" value="P-loop containing nucleoside triphosphate hydrolases"/>
    <property type="match status" value="1"/>
</dbReference>
<keyword evidence="2" id="KW-0677">Repeat</keyword>
<keyword evidence="4" id="KW-0611">Plant defense</keyword>
<dbReference type="InterPro" id="IPR058922">
    <property type="entry name" value="WHD_DRP"/>
</dbReference>
<proteinExistence type="predicted"/>
<dbReference type="InterPro" id="IPR041118">
    <property type="entry name" value="Rx_N"/>
</dbReference>
<sequence length="1031" mass="117731">MAAALISQVQKELVDFAIKEIKQHGKLVIDTERDIEKLISTFTAIGALLLDAEEKELKNESIRDWLKKLKDVSYEIDDVLDEWKTDILKRQLDGDDNDADGGGCLEVKLLQISDFLKRVCPFLPTYCFSPNEIGLRYDIGLRMKTLNQRLDDIDKEKKFHNLTPKQGASYSSLPTSSVIDSSDLKVRQGEFEILQSKLLDDSHDQLGVRSISIQGLGGFGKTTLAKMLYNDKKVEDHFGKRVWVCVSTDFVQETVAKAILESFNQSASKDSSLSYMLECIKSLMEVKKFLLVLDDVWEDSESKWKELISSVSHGLPGSKILVTTRKEGVSQVFRCIKKDIFPLQKISDGECRTIFTQIAFYGWSDEERERVEELCEKAIKKCSGSPLAAKVLGGVLHVKKSKRDWKQLLGSEMWRIEKGRDEVIAPLALSYYDLPPALRQCFQFCSVFPQDYIMEKDELIKLWMSQGFLKATTNQDMEEVGEEYFQMLVMRSFFQDLEKELCWDKEYLFCKMHDLVHDFARLTTKNECISIEKQDANSSLPLIDNEVRHFMVKDLSSEEVTKLIGSIGCSHLSLTRRNNYLRSFIARRCGGDIEPDAYAHLRGIRSLVLYEQCGLEEIPSTIMQLIHLRHLDLSFNRYLKELPEEICELYNLETLLLNENVSLKMLPSGMGNKLVNLKHLENCSVPAVLPRSMVRLANSLKTLTQFNVVKLQDKEVATNIGDLECMNHIQGSLIISGLGKVANCEEVKRAQLAKKQSLTWLMLDFDGGEEEQVLEAIRPSSSLESLYIGEYRGVSIFPSWLLSLSNLTSLEFNGCYQVEHLPPLGVLPSLEELKLEAMFRVKKVGVEFLWETSTVIQQQLQKKKKMGNNNKGRDIITAFPKLTLLCFGEMSDWKVWDLECDDQEAGMLISSTTVMPRLRHLELSWCEKLEKVPDVLLRKTTLERLVMYYSGGLGNYRFEPKNPKMVPDEVWDKISHIPTISLEGVDIRTRFKSQIDAMSGIGCSNSKPKEEETGHDDDDDDDHHDEEIRSE</sequence>
<dbReference type="SUPFAM" id="SSF52058">
    <property type="entry name" value="L domain-like"/>
    <property type="match status" value="1"/>
</dbReference>
<dbReference type="Pfam" id="PF00931">
    <property type="entry name" value="NB-ARC"/>
    <property type="match status" value="1"/>
</dbReference>
<accession>A0AAV2EJR6</accession>
<evidence type="ECO:0000313" key="11">
    <source>
        <dbReference type="EMBL" id="CAL1385903.1"/>
    </source>
</evidence>
<dbReference type="PANTHER" id="PTHR36766:SF40">
    <property type="entry name" value="DISEASE RESISTANCE PROTEIN RGA3"/>
    <property type="match status" value="1"/>
</dbReference>
<dbReference type="InterPro" id="IPR002182">
    <property type="entry name" value="NB-ARC"/>
</dbReference>
<dbReference type="Proteomes" id="UP001497516">
    <property type="component" value="Chromosome 4"/>
</dbReference>
<evidence type="ECO:0000259" key="7">
    <source>
        <dbReference type="Pfam" id="PF00931"/>
    </source>
</evidence>
<evidence type="ECO:0000259" key="9">
    <source>
        <dbReference type="Pfam" id="PF23559"/>
    </source>
</evidence>
<dbReference type="Gene3D" id="3.80.10.10">
    <property type="entry name" value="Ribonuclease Inhibitor"/>
    <property type="match status" value="1"/>
</dbReference>
<feature type="domain" description="NB-ARC" evidence="7">
    <location>
        <begin position="192"/>
        <end position="360"/>
    </location>
</feature>
<gene>
    <name evidence="11" type="ORF">LTRI10_LOCUS27004</name>
</gene>
<protein>
    <submittedName>
        <fullName evidence="11">Uncharacterized protein</fullName>
    </submittedName>
</protein>
<feature type="domain" description="R13L1/DRL21-like LRR repeat region" evidence="10">
    <location>
        <begin position="720"/>
        <end position="838"/>
    </location>
</feature>
<dbReference type="PRINTS" id="PR00364">
    <property type="entry name" value="DISEASERSIST"/>
</dbReference>
<feature type="region of interest" description="Disordered" evidence="6">
    <location>
        <begin position="999"/>
        <end position="1031"/>
    </location>
</feature>
<dbReference type="Gene3D" id="3.40.50.300">
    <property type="entry name" value="P-loop containing nucleotide triphosphate hydrolases"/>
    <property type="match status" value="1"/>
</dbReference>
<evidence type="ECO:0000256" key="5">
    <source>
        <dbReference type="ARBA" id="ARBA00022840"/>
    </source>
</evidence>
<dbReference type="GO" id="GO:0051707">
    <property type="term" value="P:response to other organism"/>
    <property type="evidence" value="ECO:0007669"/>
    <property type="project" value="UniProtKB-ARBA"/>
</dbReference>
<dbReference type="AlphaFoldDB" id="A0AAV2EJR6"/>
<dbReference type="PANTHER" id="PTHR36766">
    <property type="entry name" value="PLANT BROAD-SPECTRUM MILDEW RESISTANCE PROTEIN RPW8"/>
    <property type="match status" value="1"/>
</dbReference>
<dbReference type="Gene3D" id="1.20.5.4130">
    <property type="match status" value="1"/>
</dbReference>
<dbReference type="GO" id="GO:0005524">
    <property type="term" value="F:ATP binding"/>
    <property type="evidence" value="ECO:0007669"/>
    <property type="project" value="UniProtKB-KW"/>
</dbReference>
<dbReference type="InterPro" id="IPR056789">
    <property type="entry name" value="LRR_R13L1-DRL21"/>
</dbReference>
<evidence type="ECO:0000256" key="4">
    <source>
        <dbReference type="ARBA" id="ARBA00022821"/>
    </source>
</evidence>
<organism evidence="11 12">
    <name type="scientific">Linum trigynum</name>
    <dbReference type="NCBI Taxonomy" id="586398"/>
    <lineage>
        <taxon>Eukaryota</taxon>
        <taxon>Viridiplantae</taxon>
        <taxon>Streptophyta</taxon>
        <taxon>Embryophyta</taxon>
        <taxon>Tracheophyta</taxon>
        <taxon>Spermatophyta</taxon>
        <taxon>Magnoliopsida</taxon>
        <taxon>eudicotyledons</taxon>
        <taxon>Gunneridae</taxon>
        <taxon>Pentapetalae</taxon>
        <taxon>rosids</taxon>
        <taxon>fabids</taxon>
        <taxon>Malpighiales</taxon>
        <taxon>Linaceae</taxon>
        <taxon>Linum</taxon>
    </lineage>
</organism>
<feature type="domain" description="Disease resistance N-terminal" evidence="8">
    <location>
        <begin position="6"/>
        <end position="92"/>
    </location>
</feature>
<dbReference type="InterPro" id="IPR027417">
    <property type="entry name" value="P-loop_NTPase"/>
</dbReference>
<keyword evidence="3" id="KW-0547">Nucleotide-binding</keyword>
<dbReference type="InterPro" id="IPR032675">
    <property type="entry name" value="LRR_dom_sf"/>
</dbReference>
<dbReference type="Pfam" id="PF18052">
    <property type="entry name" value="Rx_N"/>
    <property type="match status" value="1"/>
</dbReference>
<evidence type="ECO:0000313" key="12">
    <source>
        <dbReference type="Proteomes" id="UP001497516"/>
    </source>
</evidence>
<evidence type="ECO:0000259" key="8">
    <source>
        <dbReference type="Pfam" id="PF18052"/>
    </source>
</evidence>
<evidence type="ECO:0000256" key="1">
    <source>
        <dbReference type="ARBA" id="ARBA00022614"/>
    </source>
</evidence>
<feature type="domain" description="Disease resistance protein winged helix" evidence="9">
    <location>
        <begin position="447"/>
        <end position="520"/>
    </location>
</feature>
<dbReference type="InterPro" id="IPR036388">
    <property type="entry name" value="WH-like_DNA-bd_sf"/>
</dbReference>
<evidence type="ECO:0000256" key="6">
    <source>
        <dbReference type="SAM" id="MobiDB-lite"/>
    </source>
</evidence>
<dbReference type="GO" id="GO:0043531">
    <property type="term" value="F:ADP binding"/>
    <property type="evidence" value="ECO:0007669"/>
    <property type="project" value="InterPro"/>
</dbReference>
<dbReference type="GO" id="GO:0006952">
    <property type="term" value="P:defense response"/>
    <property type="evidence" value="ECO:0007669"/>
    <property type="project" value="UniProtKB-KW"/>
</dbReference>
<keyword evidence="5" id="KW-0067">ATP-binding</keyword>
<dbReference type="Gene3D" id="1.10.8.430">
    <property type="entry name" value="Helical domain of apoptotic protease-activating factors"/>
    <property type="match status" value="1"/>
</dbReference>
<evidence type="ECO:0000256" key="3">
    <source>
        <dbReference type="ARBA" id="ARBA00022741"/>
    </source>
</evidence>
<evidence type="ECO:0000259" key="10">
    <source>
        <dbReference type="Pfam" id="PF25019"/>
    </source>
</evidence>
<dbReference type="FunFam" id="1.10.10.10:FF:000322">
    <property type="entry name" value="Probable disease resistance protein At1g63360"/>
    <property type="match status" value="1"/>
</dbReference>
<dbReference type="Pfam" id="PF23559">
    <property type="entry name" value="WHD_DRP"/>
    <property type="match status" value="1"/>
</dbReference>
<dbReference type="Gene3D" id="1.10.10.10">
    <property type="entry name" value="Winged helix-like DNA-binding domain superfamily/Winged helix DNA-binding domain"/>
    <property type="match status" value="1"/>
</dbReference>